<sequence length="853" mass="96959">MDDNLNNASASALFNDRLLPKLDLSDLETAEQQALLQVLQLMNAEDSPSYLELKENLGNQAVTPDFSAALSQQIYQHPEIYADEAQGFDWVASWLPLLKNGFFPDEQHTEKLLEFLYFGLAFLQSEKISEERQAQVFEVLSVLIHSQSEASLLVARFLLHRAFDLRDYQTSHFLVQQCLSFKLLAETYFAKDENEVLQEFPFRLNAIFVEHFYKGSWELLLESMHQVLPVSIPGKPGAFEVLKPWLSEELASFYAANEDWAIHAHQRLVERVLFTEDESLEYLNLHTAAGKYPLITAFAEKEWDESDVLLFSLKDKNIPLAQTEAGFYKLQDWLLANKGTNFNREAFDNYGKAVFAVNSARELPVKSISLWFEMCNAAQKNLRQKAYFNEVFSHLLTDWQAKKLPVMSKDGNAFQVTGMYVLTHVLGELTSLKDGLPAYQASGLADPLNQFLLLCLYDFRSNLKEQISEERNAVLYDYLISIAYSARETKPYLRETGVQLCVEILTTVYRHTQTFAQVNEIASLKNLQSSVVAQCEDFAKFHYVNEKTDLTPQIIQNWYLFLNEYYYSLGKEFLWVDAVLKSQGARLAAYFNAEEKGSFPDEILYRLYKFLKMCSKGSDSYSELGSIGSAIATHISHVLHDLKPEKLSKNVVTILYDYINGPEINAFHQMQLENEILPFYAYYFQKEKTTKTLSEEEDAAIEEERIDDDGEEEEAAIEPAAIAFDSEAPLSKEILEQVIIGLSNYQNSGIASSVYQTFLAKNEAELKALLEEDTALKMNMHQVLYLLIIDLEAAPGSTYEAYGNLGRSLFVTLVKGSSMALSYTQGLEMMAASGAYPEKLTQALQHVVTDLNA</sequence>
<reference evidence="1 2" key="1">
    <citation type="submission" date="2018-07" db="EMBL/GenBank/DDBJ databases">
        <title>Leeuwenhoekiella genomics.</title>
        <authorList>
            <person name="Tahon G."/>
            <person name="Willems A."/>
        </authorList>
    </citation>
    <scope>NUCLEOTIDE SEQUENCE [LARGE SCALE GENOMIC DNA]</scope>
    <source>
        <strain evidence="1 2">R-50232</strain>
    </source>
</reference>
<protein>
    <submittedName>
        <fullName evidence="1">Uncharacterized protein</fullName>
    </submittedName>
</protein>
<evidence type="ECO:0000313" key="1">
    <source>
        <dbReference type="EMBL" id="RXG11925.1"/>
    </source>
</evidence>
<keyword evidence="2" id="KW-1185">Reference proteome</keyword>
<accession>A0A4Q0NQV3</accession>
<dbReference type="AlphaFoldDB" id="A0A4Q0NQV3"/>
<evidence type="ECO:0000313" key="2">
    <source>
        <dbReference type="Proteomes" id="UP000289821"/>
    </source>
</evidence>
<gene>
    <name evidence="1" type="ORF">DSM04_10822</name>
</gene>
<organism evidence="1 2">
    <name type="scientific">Leeuwenhoekiella aestuarii</name>
    <dbReference type="NCBI Taxonomy" id="2249426"/>
    <lineage>
        <taxon>Bacteria</taxon>
        <taxon>Pseudomonadati</taxon>
        <taxon>Bacteroidota</taxon>
        <taxon>Flavobacteriia</taxon>
        <taxon>Flavobacteriales</taxon>
        <taxon>Flavobacteriaceae</taxon>
        <taxon>Leeuwenhoekiella</taxon>
    </lineage>
</organism>
<comment type="caution">
    <text evidence="1">The sequence shown here is derived from an EMBL/GenBank/DDBJ whole genome shotgun (WGS) entry which is preliminary data.</text>
</comment>
<proteinExistence type="predicted"/>
<dbReference type="Proteomes" id="UP000289821">
    <property type="component" value="Unassembled WGS sequence"/>
</dbReference>
<name>A0A4Q0NQV3_9FLAO</name>
<dbReference type="RefSeq" id="WP_128762583.1">
    <property type="nucleotide sequence ID" value="NZ_QOVI01000008.1"/>
</dbReference>
<dbReference type="OrthoDB" id="1167984at2"/>
<dbReference type="EMBL" id="QOVI01000008">
    <property type="protein sequence ID" value="RXG11925.1"/>
    <property type="molecule type" value="Genomic_DNA"/>
</dbReference>